<accession>A0A1Y1S865</accession>
<evidence type="ECO:0000313" key="3">
    <source>
        <dbReference type="EMBL" id="ORD94613.1"/>
    </source>
</evidence>
<keyword evidence="2" id="KW-0472">Membrane</keyword>
<dbReference type="AlphaFoldDB" id="A0A1Y1S865"/>
<name>A0A1Y1S865_9MICR</name>
<organism evidence="3 4">
    <name type="scientific">Enterospora canceri</name>
    <dbReference type="NCBI Taxonomy" id="1081671"/>
    <lineage>
        <taxon>Eukaryota</taxon>
        <taxon>Fungi</taxon>
        <taxon>Fungi incertae sedis</taxon>
        <taxon>Microsporidia</taxon>
        <taxon>Enterocytozoonidae</taxon>
        <taxon>Enterospora</taxon>
    </lineage>
</organism>
<keyword evidence="2" id="KW-1133">Transmembrane helix</keyword>
<keyword evidence="1" id="KW-0175">Coiled coil</keyword>
<gene>
    <name evidence="3" type="ORF">ECANGB1_391</name>
</gene>
<sequence length="387" mass="43854">MVLPEFKKLLDKLSVEYQRVCDENAHLRQTNDRMKEEVQKQAALSMCPSHSPNQSSSKSVLRGSDYVLRCKPIVKLKLKTRIRYRAPITNVAGARTARGVYYAFTCNGKIFLYENGRTHLVTRHLMAEYNPMTMMADLDDRTRCSYAFLGESIVCFFRGEMVQFDLDSRQKVTEVEYADFEPNEAYFSQNAICTSERRLFVYCGERIHEFDTDLRLVQSHKCIEGVFQISCFESAVLFLTRHGIGLVAQNNEVFYANTKQTNSILFCYKKTVGCISTSGVIKAYVLSTSNKLEQVDLFTMKNQPVLDIAEYLGGFLILSCTGGVTHIYHVDSKKGMRMETEENVTGLAVVGDEVAMVDAGGELKIFTGWMIQRETTKIVLGESRGCD</sequence>
<keyword evidence="4" id="KW-1185">Reference proteome</keyword>
<protein>
    <submittedName>
        <fullName evidence="3">Uncharacterized protein</fullName>
    </submittedName>
</protein>
<comment type="caution">
    <text evidence="3">The sequence shown here is derived from an EMBL/GenBank/DDBJ whole genome shotgun (WGS) entry which is preliminary data.</text>
</comment>
<dbReference type="EMBL" id="LWDP01000014">
    <property type="protein sequence ID" value="ORD94613.1"/>
    <property type="molecule type" value="Genomic_DNA"/>
</dbReference>
<reference evidence="3 4" key="1">
    <citation type="journal article" date="2017" name="Environ. Microbiol.">
        <title>Decay of the glycolytic pathway and adaptation to intranuclear parasitism within Enterocytozoonidae microsporidia.</title>
        <authorList>
            <person name="Wiredu Boakye D."/>
            <person name="Jaroenlak P."/>
            <person name="Prachumwat A."/>
            <person name="Williams T.A."/>
            <person name="Bateman K.S."/>
            <person name="Itsathitphaisarn O."/>
            <person name="Sritunyalucksana K."/>
            <person name="Paszkiewicz K.H."/>
            <person name="Moore K.A."/>
            <person name="Stentiford G.D."/>
            <person name="Williams B.A."/>
        </authorList>
    </citation>
    <scope>NUCLEOTIDE SEQUENCE [LARGE SCALE GENOMIC DNA]</scope>
    <source>
        <strain evidence="3 4">GB1</strain>
    </source>
</reference>
<dbReference type="Proteomes" id="UP000192639">
    <property type="component" value="Unassembled WGS sequence"/>
</dbReference>
<evidence type="ECO:0000313" key="4">
    <source>
        <dbReference type="Proteomes" id="UP000192639"/>
    </source>
</evidence>
<feature type="coiled-coil region" evidence="1">
    <location>
        <begin position="17"/>
        <end position="44"/>
    </location>
</feature>
<keyword evidence="2" id="KW-0812">Transmembrane</keyword>
<evidence type="ECO:0000256" key="2">
    <source>
        <dbReference type="SAM" id="Phobius"/>
    </source>
</evidence>
<proteinExistence type="predicted"/>
<dbReference type="VEuPathDB" id="MicrosporidiaDB:ECANGB1_391"/>
<evidence type="ECO:0000256" key="1">
    <source>
        <dbReference type="SAM" id="Coils"/>
    </source>
</evidence>
<feature type="transmembrane region" description="Helical" evidence="2">
    <location>
        <begin position="308"/>
        <end position="328"/>
    </location>
</feature>